<dbReference type="RefSeq" id="WP_390321547.1">
    <property type="nucleotide sequence ID" value="NZ_JBHSPB010000039.1"/>
</dbReference>
<feature type="compositionally biased region" description="Low complexity" evidence="1">
    <location>
        <begin position="144"/>
        <end position="163"/>
    </location>
</feature>
<comment type="caution">
    <text evidence="2">The sequence shown here is derived from an EMBL/GenBank/DDBJ whole genome shotgun (WGS) entry which is preliminary data.</text>
</comment>
<organism evidence="2 3">
    <name type="scientific">Streptomyces gamaensis</name>
    <dbReference type="NCBI Taxonomy" id="1763542"/>
    <lineage>
        <taxon>Bacteria</taxon>
        <taxon>Bacillati</taxon>
        <taxon>Actinomycetota</taxon>
        <taxon>Actinomycetes</taxon>
        <taxon>Kitasatosporales</taxon>
        <taxon>Streptomycetaceae</taxon>
        <taxon>Streptomyces</taxon>
    </lineage>
</organism>
<dbReference type="EMBL" id="JBHSPB010000039">
    <property type="protein sequence ID" value="MFC5724918.1"/>
    <property type="molecule type" value="Genomic_DNA"/>
</dbReference>
<dbReference type="Proteomes" id="UP001596083">
    <property type="component" value="Unassembled WGS sequence"/>
</dbReference>
<accession>A0ABW0ZAC2</accession>
<proteinExistence type="predicted"/>
<gene>
    <name evidence="2" type="ORF">ACFP1Z_32705</name>
</gene>
<protein>
    <submittedName>
        <fullName evidence="2">Uncharacterized protein</fullName>
    </submittedName>
</protein>
<name>A0ABW0ZAC2_9ACTN</name>
<reference evidence="3" key="1">
    <citation type="journal article" date="2019" name="Int. J. Syst. Evol. Microbiol.">
        <title>The Global Catalogue of Microorganisms (GCM) 10K type strain sequencing project: providing services to taxonomists for standard genome sequencing and annotation.</title>
        <authorList>
            <consortium name="The Broad Institute Genomics Platform"/>
            <consortium name="The Broad Institute Genome Sequencing Center for Infectious Disease"/>
            <person name="Wu L."/>
            <person name="Ma J."/>
        </authorList>
    </citation>
    <scope>NUCLEOTIDE SEQUENCE [LARGE SCALE GENOMIC DNA]</scope>
    <source>
        <strain evidence="3">CGMCC 4.7304</strain>
    </source>
</reference>
<evidence type="ECO:0000256" key="1">
    <source>
        <dbReference type="SAM" id="MobiDB-lite"/>
    </source>
</evidence>
<evidence type="ECO:0000313" key="3">
    <source>
        <dbReference type="Proteomes" id="UP001596083"/>
    </source>
</evidence>
<feature type="region of interest" description="Disordered" evidence="1">
    <location>
        <begin position="143"/>
        <end position="163"/>
    </location>
</feature>
<sequence length="163" mass="17969">MTDLLTGERACGLDNLSVVDPALRSTRLHWLRTGPVQASPNSVGGEVDKLVFLRGLEAHSLDLSALRAERRRHLAQIGRWLTAQALQRREANWRHPILLTLLAQSTVDVLDSVAQLFDQTLSGSESRAQIKLRDALAERASWMRSSATPPTCRSPSTPPTRTG</sequence>
<evidence type="ECO:0000313" key="2">
    <source>
        <dbReference type="EMBL" id="MFC5724918.1"/>
    </source>
</evidence>
<keyword evidence="3" id="KW-1185">Reference proteome</keyword>